<organism evidence="2 3">
    <name type="scientific">Gekko japonicus</name>
    <name type="common">Schlegel's Japanese gecko</name>
    <dbReference type="NCBI Taxonomy" id="146911"/>
    <lineage>
        <taxon>Eukaryota</taxon>
        <taxon>Metazoa</taxon>
        <taxon>Chordata</taxon>
        <taxon>Craniata</taxon>
        <taxon>Vertebrata</taxon>
        <taxon>Euteleostomi</taxon>
        <taxon>Lepidosauria</taxon>
        <taxon>Squamata</taxon>
        <taxon>Bifurcata</taxon>
        <taxon>Gekkota</taxon>
        <taxon>Gekkonidae</taxon>
        <taxon>Gekkoninae</taxon>
        <taxon>Gekko</taxon>
    </lineage>
</organism>
<sequence>MPPLTLLGELRSVGFPECQLQSKVLPLPSISFSPKGLSDTFSLLKAIQGVRPEDSAESSPLSPLPSQPLEIGYLNVASPGDTTDCHKKEQEHSSCSDDV</sequence>
<dbReference type="RefSeq" id="XP_015279725.1">
    <property type="nucleotide sequence ID" value="XM_015424239.1"/>
</dbReference>
<reference evidence="3" key="1">
    <citation type="submission" date="2025-08" db="UniProtKB">
        <authorList>
            <consortium name="RefSeq"/>
        </authorList>
    </citation>
    <scope>IDENTIFICATION</scope>
</reference>
<protein>
    <submittedName>
        <fullName evidence="3">Coiled-coil domain-containing protein 30</fullName>
    </submittedName>
</protein>
<evidence type="ECO:0000313" key="2">
    <source>
        <dbReference type="Proteomes" id="UP000694871"/>
    </source>
</evidence>
<dbReference type="GeneID" id="107121326"/>
<accession>A0ABM1L188</accession>
<evidence type="ECO:0000313" key="3">
    <source>
        <dbReference type="RefSeq" id="XP_015279725.1"/>
    </source>
</evidence>
<keyword evidence="2" id="KW-1185">Reference proteome</keyword>
<evidence type="ECO:0000256" key="1">
    <source>
        <dbReference type="SAM" id="MobiDB-lite"/>
    </source>
</evidence>
<dbReference type="Proteomes" id="UP000694871">
    <property type="component" value="Unplaced"/>
</dbReference>
<name>A0ABM1L188_GEKJA</name>
<proteinExistence type="predicted"/>
<feature type="region of interest" description="Disordered" evidence="1">
    <location>
        <begin position="52"/>
        <end position="99"/>
    </location>
</feature>
<gene>
    <name evidence="3" type="primary">CCDC30</name>
</gene>
<feature type="compositionally biased region" description="Basic and acidic residues" evidence="1">
    <location>
        <begin position="83"/>
        <end position="99"/>
    </location>
</feature>